<evidence type="ECO:0000313" key="3">
    <source>
        <dbReference type="Proteomes" id="UP000006073"/>
    </source>
</evidence>
<dbReference type="AlphaFoldDB" id="S2DFW0"/>
<keyword evidence="3" id="KW-1185">Reference proteome</keyword>
<keyword evidence="1" id="KW-0732">Signal</keyword>
<sequence length="247" mass="27283">MKRQIFLLSILFLTFSSHAQERLSVGVQGGISKLISNTKESSNHLESFNAAGSIDANGGVFGRYYFAPNLAVRAGFGVMGMSTAREYLNTKYGRSNRGVNPSVNLSLDRLIPFGSGSWGLLASFGFQGTYLGQNAGEVIRNQSEEGYRLGAHLQTDSDGNVSSILGHDVVYATRQNSTLLHLRPEIGLYKQVGKNRFYTSFIYGIALGEDLYVKDYRSISLMGNFYSTKHRFSGDFALLQVGYEFLF</sequence>
<dbReference type="EMBL" id="ALWO02000025">
    <property type="protein sequence ID" value="EOZ97992.1"/>
    <property type="molecule type" value="Genomic_DNA"/>
</dbReference>
<organism evidence="2 3">
    <name type="scientific">Indibacter alkaliphilus (strain CCUG 57479 / KCTC 22604 / LW1)</name>
    <dbReference type="NCBI Taxonomy" id="1189612"/>
    <lineage>
        <taxon>Bacteria</taxon>
        <taxon>Pseudomonadati</taxon>
        <taxon>Bacteroidota</taxon>
        <taxon>Cytophagia</taxon>
        <taxon>Cytophagales</taxon>
        <taxon>Cyclobacteriaceae</taxon>
    </lineage>
</organism>
<proteinExistence type="predicted"/>
<protein>
    <recommendedName>
        <fullName evidence="4">Outer membrane protein beta-barrel domain-containing protein</fullName>
    </recommendedName>
</protein>
<gene>
    <name evidence="2" type="ORF">A33Q_1499</name>
</gene>
<reference evidence="2 3" key="1">
    <citation type="journal article" date="2013" name="Genome Announc.">
        <title>Draft Genome Sequence of Indibacter alkaliphilus Strain LW1T, Isolated from Lonar Lake, a Haloalkaline Lake in the Buldana District of Maharashtra, India.</title>
        <authorList>
            <person name="Singh A."/>
            <person name="Kumar Jangir P."/>
            <person name="Sharma R."/>
            <person name="Singh A."/>
            <person name="Kumar Pinnaka A."/>
            <person name="Shivaji S."/>
        </authorList>
    </citation>
    <scope>NUCLEOTIDE SEQUENCE [LARGE SCALE GENOMIC DNA]</scope>
    <source>
        <strain evidence="3">CCUG 57479 / KCTC 22604 / LW1</strain>
    </source>
</reference>
<dbReference type="OrthoDB" id="980912at2"/>
<feature type="signal peptide" evidence="1">
    <location>
        <begin position="1"/>
        <end position="19"/>
    </location>
</feature>
<evidence type="ECO:0000313" key="2">
    <source>
        <dbReference type="EMBL" id="EOZ97992.1"/>
    </source>
</evidence>
<dbReference type="eggNOG" id="ENOG5033YY2">
    <property type="taxonomic scope" value="Bacteria"/>
</dbReference>
<evidence type="ECO:0008006" key="4">
    <source>
        <dbReference type="Google" id="ProtNLM"/>
    </source>
</evidence>
<feature type="chain" id="PRO_5004507840" description="Outer membrane protein beta-barrel domain-containing protein" evidence="1">
    <location>
        <begin position="20"/>
        <end position="247"/>
    </location>
</feature>
<evidence type="ECO:0000256" key="1">
    <source>
        <dbReference type="SAM" id="SignalP"/>
    </source>
</evidence>
<dbReference type="Proteomes" id="UP000006073">
    <property type="component" value="Unassembled WGS sequence"/>
</dbReference>
<name>S2DFW0_INDAL</name>
<accession>S2DFW0</accession>
<comment type="caution">
    <text evidence="2">The sequence shown here is derived from an EMBL/GenBank/DDBJ whole genome shotgun (WGS) entry which is preliminary data.</text>
</comment>
<dbReference type="RefSeq" id="WP_009035560.1">
    <property type="nucleotide sequence ID" value="NZ_ALWO02000025.1"/>
</dbReference>